<comment type="caution">
    <text evidence="2">The sequence shown here is derived from an EMBL/GenBank/DDBJ whole genome shotgun (WGS) entry which is preliminary data.</text>
</comment>
<evidence type="ECO:0008006" key="4">
    <source>
        <dbReference type="Google" id="ProtNLM"/>
    </source>
</evidence>
<sequence>MNETLSPNLKEIEGRRALKKHALYMAAKTPISRWPESLALSCAPIFLALLFDKDIATSNSLRTIAVVTFLVYVSCTAYSIRRLNEKVQAMSEFINSQQSCDSPMLLDPPTAQDKRH</sequence>
<keyword evidence="3" id="KW-1185">Reference proteome</keyword>
<keyword evidence="1" id="KW-1133">Transmembrane helix</keyword>
<evidence type="ECO:0000256" key="1">
    <source>
        <dbReference type="SAM" id="Phobius"/>
    </source>
</evidence>
<keyword evidence="1" id="KW-0472">Membrane</keyword>
<reference evidence="2 3" key="1">
    <citation type="submission" date="2020-08" db="EMBL/GenBank/DDBJ databases">
        <title>Novel species isolated from subtropical streams in China.</title>
        <authorList>
            <person name="Lu H."/>
        </authorList>
    </citation>
    <scope>NUCLEOTIDE SEQUENCE [LARGE SCALE GENOMIC DNA]</scope>
    <source>
        <strain evidence="2 3">LX15W</strain>
    </source>
</reference>
<proteinExistence type="predicted"/>
<protein>
    <recommendedName>
        <fullName evidence="4">YiaAB two helix domain-containing protein</fullName>
    </recommendedName>
</protein>
<dbReference type="Proteomes" id="UP000624279">
    <property type="component" value="Unassembled WGS sequence"/>
</dbReference>
<evidence type="ECO:0000313" key="3">
    <source>
        <dbReference type="Proteomes" id="UP000624279"/>
    </source>
</evidence>
<dbReference type="RefSeq" id="WP_186940572.1">
    <property type="nucleotide sequence ID" value="NZ_JACOGA010000002.1"/>
</dbReference>
<evidence type="ECO:0000313" key="2">
    <source>
        <dbReference type="EMBL" id="MBC3872583.1"/>
    </source>
</evidence>
<gene>
    <name evidence="2" type="ORF">H8K55_03200</name>
</gene>
<feature type="transmembrane region" description="Helical" evidence="1">
    <location>
        <begin position="34"/>
        <end position="51"/>
    </location>
</feature>
<keyword evidence="1" id="KW-0812">Transmembrane</keyword>
<feature type="transmembrane region" description="Helical" evidence="1">
    <location>
        <begin position="63"/>
        <end position="80"/>
    </location>
</feature>
<dbReference type="EMBL" id="JACOGA010000002">
    <property type="protein sequence ID" value="MBC3872583.1"/>
    <property type="molecule type" value="Genomic_DNA"/>
</dbReference>
<organism evidence="2 3">
    <name type="scientific">Undibacterium flavidum</name>
    <dbReference type="NCBI Taxonomy" id="2762297"/>
    <lineage>
        <taxon>Bacteria</taxon>
        <taxon>Pseudomonadati</taxon>
        <taxon>Pseudomonadota</taxon>
        <taxon>Betaproteobacteria</taxon>
        <taxon>Burkholderiales</taxon>
        <taxon>Oxalobacteraceae</taxon>
        <taxon>Undibacterium</taxon>
    </lineage>
</organism>
<name>A0ABR6Y7K2_9BURK</name>
<accession>A0ABR6Y7K2</accession>